<dbReference type="EMBL" id="CP050292">
    <property type="protein sequence ID" value="QND71307.1"/>
    <property type="molecule type" value="Genomic_DNA"/>
</dbReference>
<dbReference type="KEGG" id="trb:HB776_08680"/>
<dbReference type="SUPFAM" id="SSF50475">
    <property type="entry name" value="FMN-binding split barrel"/>
    <property type="match status" value="1"/>
</dbReference>
<evidence type="ECO:0000313" key="2">
    <source>
        <dbReference type="Proteomes" id="UP000515291"/>
    </source>
</evidence>
<accession>A0A7G6TX25</accession>
<sequence length="228" mass="24745">MYTPPKFQTDRTDALAFADARGFGTVCAFDGRKPIASAVPFCLDYGNDGTPRLAFHLARQNPLLKLADGVTPWAMAILGADAYVSADWYVSPDQVPTWLYQTVHLTGPVRVLSGGELGPHLDALSARFETRLAPKKPWTSDKMAAGRLEAMKKAIVGVVMTVDEVEGSSKLNQHKSDADHLAVMSALALRPEPAAFEISNAMRKLRPHLFAEETTQLTAMAEAEGFMG</sequence>
<dbReference type="RefSeq" id="WP_184516889.1">
    <property type="nucleotide sequence ID" value="NZ_CP050292.1"/>
</dbReference>
<dbReference type="Pfam" id="PF04299">
    <property type="entry name" value="FMN_bind_2"/>
    <property type="match status" value="1"/>
</dbReference>
<proteinExistence type="predicted"/>
<gene>
    <name evidence="1" type="ORF">HB776_08680</name>
</gene>
<name>A0A7G6TX25_9BRAD</name>
<dbReference type="InterPro" id="IPR012349">
    <property type="entry name" value="Split_barrel_FMN-bd"/>
</dbReference>
<dbReference type="AlphaFoldDB" id="A0A7G6TX25"/>
<dbReference type="PANTHER" id="PTHR35802">
    <property type="entry name" value="PROTEASE SYNTHASE AND SPORULATION PROTEIN PAI 2"/>
    <property type="match status" value="1"/>
</dbReference>
<dbReference type="Gene3D" id="2.30.110.10">
    <property type="entry name" value="Electron Transport, Fmn-binding Protein, Chain A"/>
    <property type="match status" value="1"/>
</dbReference>
<reference evidence="2" key="1">
    <citation type="journal article" date="2020" name="Mol. Plant Microbe">
        <title>Rhizobial microsymbionts of the narrowly endemic Oxytropis species growing in Kamchatka are characterized by significant genetic diversity and possess a set of genes that are associated with T3SS and T6SS secretion systems and can affect the development of symbiosis.</title>
        <authorList>
            <person name="Safronova V."/>
            <person name="Guro P."/>
            <person name="Sazanova A."/>
            <person name="Kuznetsova I."/>
            <person name="Belimov A."/>
            <person name="Yakubov V."/>
            <person name="Chirak E."/>
            <person name="Afonin A."/>
            <person name="Gogolev Y."/>
            <person name="Andronov E."/>
            <person name="Tikhonovich I."/>
        </authorList>
    </citation>
    <scope>NUCLEOTIDE SEQUENCE [LARGE SCALE GENOMIC DNA]</scope>
    <source>
        <strain evidence="2">581</strain>
    </source>
</reference>
<organism evidence="1 2">
    <name type="scientific">Tardiphaga robiniae</name>
    <dbReference type="NCBI Taxonomy" id="943830"/>
    <lineage>
        <taxon>Bacteria</taxon>
        <taxon>Pseudomonadati</taxon>
        <taxon>Pseudomonadota</taxon>
        <taxon>Alphaproteobacteria</taxon>
        <taxon>Hyphomicrobiales</taxon>
        <taxon>Nitrobacteraceae</taxon>
        <taxon>Tardiphaga</taxon>
    </lineage>
</organism>
<dbReference type="PANTHER" id="PTHR35802:SF1">
    <property type="entry name" value="PROTEASE SYNTHASE AND SPORULATION PROTEIN PAI 2"/>
    <property type="match status" value="1"/>
</dbReference>
<protein>
    <submittedName>
        <fullName evidence="1">FMN-binding negative transcriptional regulator</fullName>
    </submittedName>
</protein>
<evidence type="ECO:0000313" key="1">
    <source>
        <dbReference type="EMBL" id="QND71307.1"/>
    </source>
</evidence>
<dbReference type="PIRSF" id="PIRSF010372">
    <property type="entry name" value="PaiB"/>
    <property type="match status" value="1"/>
</dbReference>
<dbReference type="InterPro" id="IPR007396">
    <property type="entry name" value="TR_PAI2-type"/>
</dbReference>
<dbReference type="Proteomes" id="UP000515291">
    <property type="component" value="Chromosome"/>
</dbReference>